<evidence type="ECO:0008006" key="5">
    <source>
        <dbReference type="Google" id="ProtNLM"/>
    </source>
</evidence>
<evidence type="ECO:0000313" key="4">
    <source>
        <dbReference type="Proteomes" id="UP000735302"/>
    </source>
</evidence>
<reference evidence="3 4" key="1">
    <citation type="journal article" date="2021" name="Elife">
        <title>Chloroplast acquisition without the gene transfer in kleptoplastic sea slugs, Plakobranchus ocellatus.</title>
        <authorList>
            <person name="Maeda T."/>
            <person name="Takahashi S."/>
            <person name="Yoshida T."/>
            <person name="Shimamura S."/>
            <person name="Takaki Y."/>
            <person name="Nagai Y."/>
            <person name="Toyoda A."/>
            <person name="Suzuki Y."/>
            <person name="Arimoto A."/>
            <person name="Ishii H."/>
            <person name="Satoh N."/>
            <person name="Nishiyama T."/>
            <person name="Hasebe M."/>
            <person name="Maruyama T."/>
            <person name="Minagawa J."/>
            <person name="Obokata J."/>
            <person name="Shigenobu S."/>
        </authorList>
    </citation>
    <scope>NUCLEOTIDE SEQUENCE [LARGE SCALE GENOMIC DNA]</scope>
</reference>
<evidence type="ECO:0000313" key="3">
    <source>
        <dbReference type="EMBL" id="GFO28839.1"/>
    </source>
</evidence>
<dbReference type="AlphaFoldDB" id="A0AAV4CCH4"/>
<feature type="transmembrane region" description="Helical" evidence="2">
    <location>
        <begin position="40"/>
        <end position="65"/>
    </location>
</feature>
<organism evidence="3 4">
    <name type="scientific">Plakobranchus ocellatus</name>
    <dbReference type="NCBI Taxonomy" id="259542"/>
    <lineage>
        <taxon>Eukaryota</taxon>
        <taxon>Metazoa</taxon>
        <taxon>Spiralia</taxon>
        <taxon>Lophotrochozoa</taxon>
        <taxon>Mollusca</taxon>
        <taxon>Gastropoda</taxon>
        <taxon>Heterobranchia</taxon>
        <taxon>Euthyneura</taxon>
        <taxon>Panpulmonata</taxon>
        <taxon>Sacoglossa</taxon>
        <taxon>Placobranchoidea</taxon>
        <taxon>Plakobranchidae</taxon>
        <taxon>Plakobranchus</taxon>
    </lineage>
</organism>
<evidence type="ECO:0000256" key="1">
    <source>
        <dbReference type="SAM" id="MobiDB-lite"/>
    </source>
</evidence>
<comment type="caution">
    <text evidence="3">The sequence shown here is derived from an EMBL/GenBank/DDBJ whole genome shotgun (WGS) entry which is preliminary data.</text>
</comment>
<feature type="region of interest" description="Disordered" evidence="1">
    <location>
        <begin position="572"/>
        <end position="611"/>
    </location>
</feature>
<accession>A0AAV4CCH4</accession>
<keyword evidence="2" id="KW-1133">Transmembrane helix</keyword>
<evidence type="ECO:0000256" key="2">
    <source>
        <dbReference type="SAM" id="Phobius"/>
    </source>
</evidence>
<sequence>MGDPAGKGNPSTTKATNPDNGGPIIEESQESEEYQQDLKVVIGTAFGVIVVVGLIALGLLLYRLYRARSNTLSRNQNDDLNLLERNLSLGEREEGITIMADSSEKSEDSDELHTGHFHHPCDMLETETGMLLQATLEQAKAFFQENPTWMEEQMERASLPASHSQVSPSAGFFFNRGKGKKWRRKRRHHRHSPDKESYRGAWRKAKSCEGRVSVKEPLLSLPGQGNAEEHCLAGSPSLLSPMTLQQKLSLNGFGFSEGGMQRGNQYFSHSSDQDVNVVSNKEGINKRNTLPRSGKKKAHSRDSLENEDSSGFAVDSPPPNGMFHSRQNSLPSSLASSRTPAISDVFDADGTVTSKAGAAPGSPSSGLLPVAKLSCLSKSADSFALTRDFRQWHPLDNDTVRCLYCNSTQFERGCSKCRPEQYGRLKGNQNHDIDPGFSSSAEGLPALKHNNSKSTSQSQTTILQAEVHQEWRAEQDLSCLSPSGGRVWNSLPQNSALTHEQIQTSAPVTQPYPPFVDYWDVKKTANLPRSNPYTNCGNKVVSPGMKRWVSGIVESPRRQHYTTNFKNFSSSINRPANVHQSHHSITRTSSVSSNDDSASVSSTGSLSDGDSLERDLRSIQKISSFHDFVVSSPFVDSHKVTFSYPEPALSLSRPLSLLPSAPCLSSDQSQKV</sequence>
<keyword evidence="2" id="KW-0472">Membrane</keyword>
<dbReference type="EMBL" id="BLXT01006084">
    <property type="protein sequence ID" value="GFO28839.1"/>
    <property type="molecule type" value="Genomic_DNA"/>
</dbReference>
<keyword evidence="4" id="KW-1185">Reference proteome</keyword>
<feature type="compositionally biased region" description="Polar residues" evidence="1">
    <location>
        <begin position="325"/>
        <end position="337"/>
    </location>
</feature>
<feature type="region of interest" description="Disordered" evidence="1">
    <location>
        <begin position="277"/>
        <end position="337"/>
    </location>
</feature>
<gene>
    <name evidence="3" type="ORF">PoB_005534400</name>
</gene>
<feature type="compositionally biased region" description="Polar residues" evidence="1">
    <location>
        <begin position="9"/>
        <end position="19"/>
    </location>
</feature>
<feature type="region of interest" description="Disordered" evidence="1">
    <location>
        <begin position="1"/>
        <end position="31"/>
    </location>
</feature>
<name>A0AAV4CCH4_9GAST</name>
<feature type="region of interest" description="Disordered" evidence="1">
    <location>
        <begin position="426"/>
        <end position="460"/>
    </location>
</feature>
<protein>
    <recommendedName>
        <fullName evidence="5">RanBP2-type domain-containing protein</fullName>
    </recommendedName>
</protein>
<dbReference type="Proteomes" id="UP000735302">
    <property type="component" value="Unassembled WGS sequence"/>
</dbReference>
<feature type="compositionally biased region" description="Low complexity" evidence="1">
    <location>
        <begin position="588"/>
        <end position="609"/>
    </location>
</feature>
<keyword evidence="2" id="KW-0812">Transmembrane</keyword>
<proteinExistence type="predicted"/>